<sequence length="180" mass="20070">MESHTEQPFRLLGLPPELRLRIYECHFEDGPPQDIDLLAARQHAPTLALAATCRLIRQEVSPFLPASLRRVISSVVSNPPFPISALDISLTADLPCTPAESDRLRATVRVQDNGQVEVIEFLKEGDDDECENGLILLTAENLRVSLKRRDDPRFLHIGNILRAVLAGFGWHIPPIESRPG</sequence>
<name>A0A4U0VVR2_9PEZI</name>
<evidence type="ECO:0000313" key="2">
    <source>
        <dbReference type="Proteomes" id="UP000309340"/>
    </source>
</evidence>
<accession>A0A4U0VVR2</accession>
<evidence type="ECO:0008006" key="3">
    <source>
        <dbReference type="Google" id="ProtNLM"/>
    </source>
</evidence>
<evidence type="ECO:0000313" key="1">
    <source>
        <dbReference type="EMBL" id="TKA53623.1"/>
    </source>
</evidence>
<gene>
    <name evidence="1" type="ORF">B0A55_11743</name>
</gene>
<protein>
    <recommendedName>
        <fullName evidence="3">F-box domain-containing protein</fullName>
    </recommendedName>
</protein>
<comment type="caution">
    <text evidence="1">The sequence shown here is derived from an EMBL/GenBank/DDBJ whole genome shotgun (WGS) entry which is preliminary data.</text>
</comment>
<dbReference type="EMBL" id="NAJQ01001744">
    <property type="protein sequence ID" value="TKA53623.1"/>
    <property type="molecule type" value="Genomic_DNA"/>
</dbReference>
<reference evidence="1 2" key="1">
    <citation type="submission" date="2017-03" db="EMBL/GenBank/DDBJ databases">
        <title>Genomes of endolithic fungi from Antarctica.</title>
        <authorList>
            <person name="Coleine C."/>
            <person name="Masonjones S."/>
            <person name="Stajich J.E."/>
        </authorList>
    </citation>
    <scope>NUCLEOTIDE SEQUENCE [LARGE SCALE GENOMIC DNA]</scope>
    <source>
        <strain evidence="1 2">CCFEE 5184</strain>
    </source>
</reference>
<proteinExistence type="predicted"/>
<keyword evidence="2" id="KW-1185">Reference proteome</keyword>
<dbReference type="Proteomes" id="UP000309340">
    <property type="component" value="Unassembled WGS sequence"/>
</dbReference>
<organism evidence="1 2">
    <name type="scientific">Friedmanniomyces simplex</name>
    <dbReference type="NCBI Taxonomy" id="329884"/>
    <lineage>
        <taxon>Eukaryota</taxon>
        <taxon>Fungi</taxon>
        <taxon>Dikarya</taxon>
        <taxon>Ascomycota</taxon>
        <taxon>Pezizomycotina</taxon>
        <taxon>Dothideomycetes</taxon>
        <taxon>Dothideomycetidae</taxon>
        <taxon>Mycosphaerellales</taxon>
        <taxon>Teratosphaeriaceae</taxon>
        <taxon>Friedmanniomyces</taxon>
    </lineage>
</organism>
<dbReference type="AlphaFoldDB" id="A0A4U0VVR2"/>